<accession>A0A0K2V6W1</accession>
<dbReference type="AlphaFoldDB" id="A0A0K2V6W1"/>
<name>A0A0K2V6W1_LEPSM</name>
<proteinExistence type="predicted"/>
<keyword evidence="1" id="KW-1133">Transmembrane helix</keyword>
<evidence type="ECO:0000256" key="1">
    <source>
        <dbReference type="SAM" id="Phobius"/>
    </source>
</evidence>
<evidence type="ECO:0000313" key="2">
    <source>
        <dbReference type="EMBL" id="CDW46283.1"/>
    </source>
</evidence>
<organism evidence="2">
    <name type="scientific">Lepeophtheirus salmonis</name>
    <name type="common">Salmon louse</name>
    <name type="synonym">Caligus salmonis</name>
    <dbReference type="NCBI Taxonomy" id="72036"/>
    <lineage>
        <taxon>Eukaryota</taxon>
        <taxon>Metazoa</taxon>
        <taxon>Ecdysozoa</taxon>
        <taxon>Arthropoda</taxon>
        <taxon>Crustacea</taxon>
        <taxon>Multicrustacea</taxon>
        <taxon>Hexanauplia</taxon>
        <taxon>Copepoda</taxon>
        <taxon>Siphonostomatoida</taxon>
        <taxon>Caligidae</taxon>
        <taxon>Lepeophtheirus</taxon>
    </lineage>
</organism>
<protein>
    <submittedName>
        <fullName evidence="2">Uncharacterized protein</fullName>
    </submittedName>
</protein>
<keyword evidence="1" id="KW-0472">Membrane</keyword>
<reference evidence="2" key="1">
    <citation type="submission" date="2014-05" db="EMBL/GenBank/DDBJ databases">
        <authorList>
            <person name="Chronopoulou M."/>
        </authorList>
    </citation>
    <scope>NUCLEOTIDE SEQUENCE</scope>
    <source>
        <tissue evidence="2">Whole organism</tissue>
    </source>
</reference>
<dbReference type="OrthoDB" id="6382499at2759"/>
<feature type="transmembrane region" description="Helical" evidence="1">
    <location>
        <begin position="187"/>
        <end position="207"/>
    </location>
</feature>
<sequence>MVFYGDDLNVHGYPYPVAYQTPPIMAPANPFVGQQLMMAPNGSIRSVHSMPVLTPGTSSQTWDGEPCPVHHSNVAMPLAALYGMGQHHPRLGHSSVPPSVISGPPTTVRRARSIAEMSAITNRLDSKSFHGSMNLNPRIVLAENGAPSTLPVREAAKMRNGTLTRSTVGVPDKTNYSSDIHCCSGSFIVMWIILGIITFGILLGIVLKFTVT</sequence>
<keyword evidence="1" id="KW-0812">Transmembrane</keyword>
<dbReference type="EMBL" id="HACA01028922">
    <property type="protein sequence ID" value="CDW46283.1"/>
    <property type="molecule type" value="Transcribed_RNA"/>
</dbReference>